<dbReference type="PRINTS" id="PR00038">
    <property type="entry name" value="HTHLUXR"/>
</dbReference>
<evidence type="ECO:0000256" key="3">
    <source>
        <dbReference type="ARBA" id="ARBA00023163"/>
    </source>
</evidence>
<dbReference type="InterPro" id="IPR027417">
    <property type="entry name" value="P-loop_NTPase"/>
</dbReference>
<evidence type="ECO:0000313" key="6">
    <source>
        <dbReference type="EMBL" id="MBP2325802.1"/>
    </source>
</evidence>
<dbReference type="InterPro" id="IPR016032">
    <property type="entry name" value="Sig_transdc_resp-reg_C-effctor"/>
</dbReference>
<dbReference type="Gene3D" id="1.25.40.10">
    <property type="entry name" value="Tetratricopeptide repeat domain"/>
    <property type="match status" value="1"/>
</dbReference>
<name>A0ABS4TN10_9PSEU</name>
<organism evidence="6 7">
    <name type="scientific">Kibdelosporangium banguiense</name>
    <dbReference type="NCBI Taxonomy" id="1365924"/>
    <lineage>
        <taxon>Bacteria</taxon>
        <taxon>Bacillati</taxon>
        <taxon>Actinomycetota</taxon>
        <taxon>Actinomycetes</taxon>
        <taxon>Pseudonocardiales</taxon>
        <taxon>Pseudonocardiaceae</taxon>
        <taxon>Kibdelosporangium</taxon>
    </lineage>
</organism>
<dbReference type="InterPro" id="IPR011990">
    <property type="entry name" value="TPR-like_helical_dom_sf"/>
</dbReference>
<dbReference type="PROSITE" id="PS00622">
    <property type="entry name" value="HTH_LUXR_1"/>
    <property type="match status" value="1"/>
</dbReference>
<dbReference type="SUPFAM" id="SSF48452">
    <property type="entry name" value="TPR-like"/>
    <property type="match status" value="1"/>
</dbReference>
<dbReference type="SMART" id="SM00421">
    <property type="entry name" value="HTH_LUXR"/>
    <property type="match status" value="1"/>
</dbReference>
<dbReference type="Gene3D" id="1.10.10.10">
    <property type="entry name" value="Winged helix-like DNA-binding domain superfamily/Winged helix DNA-binding domain"/>
    <property type="match status" value="1"/>
</dbReference>
<dbReference type="PANTHER" id="PTHR44688">
    <property type="entry name" value="DNA-BINDING TRANSCRIPTIONAL ACTIVATOR DEVR_DOSR"/>
    <property type="match status" value="1"/>
</dbReference>
<dbReference type="PROSITE" id="PS50801">
    <property type="entry name" value="STAS"/>
    <property type="match status" value="1"/>
</dbReference>
<accession>A0ABS4TN10</accession>
<dbReference type="InterPro" id="IPR000792">
    <property type="entry name" value="Tscrpt_reg_LuxR_C"/>
</dbReference>
<evidence type="ECO:0000256" key="2">
    <source>
        <dbReference type="ARBA" id="ARBA00023125"/>
    </source>
</evidence>
<feature type="domain" description="STAS" evidence="5">
    <location>
        <begin position="107"/>
        <end position="168"/>
    </location>
</feature>
<evidence type="ECO:0000259" key="4">
    <source>
        <dbReference type="PROSITE" id="PS50043"/>
    </source>
</evidence>
<dbReference type="SUPFAM" id="SSF46894">
    <property type="entry name" value="C-terminal effector domain of the bipartite response regulators"/>
    <property type="match status" value="1"/>
</dbReference>
<feature type="domain" description="HTH luxR-type" evidence="4">
    <location>
        <begin position="832"/>
        <end position="897"/>
    </location>
</feature>
<dbReference type="PANTHER" id="PTHR44688:SF16">
    <property type="entry name" value="DNA-BINDING TRANSCRIPTIONAL ACTIVATOR DEVR_DOSR"/>
    <property type="match status" value="1"/>
</dbReference>
<dbReference type="RefSeq" id="WP_209642953.1">
    <property type="nucleotide sequence ID" value="NZ_JAGINW010000001.1"/>
</dbReference>
<evidence type="ECO:0000259" key="5">
    <source>
        <dbReference type="PROSITE" id="PS50801"/>
    </source>
</evidence>
<keyword evidence="3" id="KW-0804">Transcription</keyword>
<reference evidence="6 7" key="1">
    <citation type="submission" date="2021-03" db="EMBL/GenBank/DDBJ databases">
        <title>Sequencing the genomes of 1000 actinobacteria strains.</title>
        <authorList>
            <person name="Klenk H.-P."/>
        </authorList>
    </citation>
    <scope>NUCLEOTIDE SEQUENCE [LARGE SCALE GENOMIC DNA]</scope>
    <source>
        <strain evidence="6 7">DSM 46670</strain>
    </source>
</reference>
<evidence type="ECO:0000256" key="1">
    <source>
        <dbReference type="ARBA" id="ARBA00023015"/>
    </source>
</evidence>
<dbReference type="CDD" id="cd06170">
    <property type="entry name" value="LuxR_C_like"/>
    <property type="match status" value="1"/>
</dbReference>
<dbReference type="SUPFAM" id="SSF52540">
    <property type="entry name" value="P-loop containing nucleoside triphosphate hydrolases"/>
    <property type="match status" value="1"/>
</dbReference>
<dbReference type="EMBL" id="JAGINW010000001">
    <property type="protein sequence ID" value="MBP2325802.1"/>
    <property type="molecule type" value="Genomic_DNA"/>
</dbReference>
<dbReference type="Proteomes" id="UP001519332">
    <property type="component" value="Unassembled WGS sequence"/>
</dbReference>
<protein>
    <submittedName>
        <fullName evidence="6">DNA-binding CsgD family transcriptional regulator</fullName>
    </submittedName>
</protein>
<dbReference type="InterPro" id="IPR036388">
    <property type="entry name" value="WH-like_DNA-bd_sf"/>
</dbReference>
<comment type="caution">
    <text evidence="6">The sequence shown here is derived from an EMBL/GenBank/DDBJ whole genome shotgun (WGS) entry which is preliminary data.</text>
</comment>
<dbReference type="GO" id="GO:0003677">
    <property type="term" value="F:DNA binding"/>
    <property type="evidence" value="ECO:0007669"/>
    <property type="project" value="UniProtKB-KW"/>
</dbReference>
<dbReference type="InterPro" id="IPR041664">
    <property type="entry name" value="AAA_16"/>
</dbReference>
<proteinExistence type="predicted"/>
<keyword evidence="1" id="KW-0805">Transcription regulation</keyword>
<dbReference type="Pfam" id="PF13191">
    <property type="entry name" value="AAA_16"/>
    <property type="match status" value="1"/>
</dbReference>
<gene>
    <name evidence="6" type="ORF">JOF56_006187</name>
</gene>
<dbReference type="Pfam" id="PF00196">
    <property type="entry name" value="GerE"/>
    <property type="match status" value="1"/>
</dbReference>
<keyword evidence="2 6" id="KW-0238">DNA-binding</keyword>
<dbReference type="InterPro" id="IPR002645">
    <property type="entry name" value="STAS_dom"/>
</dbReference>
<dbReference type="PROSITE" id="PS50043">
    <property type="entry name" value="HTH_LUXR_2"/>
    <property type="match status" value="1"/>
</dbReference>
<sequence>MVLVERNGPLGALERLLDQSATGQGRVALVTGGLATGKTELLREFADRAGRAGALVLSAAGSRAEQSLQLGVMCQILYGSAFPDVPRPAMSTVDAIGWDGIDPDPAVVGPLDAHVVRDMCTAVLEVARTRPVVIAIDDVQFVDGASLRVLLYLRRRMATAPILLILSGWEQRRRAWPSFRAEITRQQHEQVRLTTLSPDGVTELLMSRLESVPASRLAVACFDLSGGNPLLVNALLDDLAGDELMPGTAYGQAVLTCLHRTEPQLFGVASAAAVLDEHVTPVLVGQLIGETVDEVMPSLEVLTVAGVFDGYKFRHPAAAATVLDSLPPDERSRLHQHAAALLHQQGVGAIEIARHLVSADAAGEVWAIKLLREASERALADDDVAWAAQCLRLALRDTTSDTDRLAITKALARVEWRVNPAAAALHLKPLDDALQEGTLAGRDAVTLARHALWRGDKTTVVTALAACESDVQVAAELRLVFEWLYGSQQALPSNDRTGVPPGNPWVQVAAKLSGLMIKGRSEDVSGSAEHILQSCHLGDTTLEVVAAALLALAFADKPDKAAFWCDALAEEAERRNAPTWQALLGAVRADIALRQGDLALAESRSVLALSLLPAEGWGVLIGLPRATLLLAYTAMGRPEAAADVLKQFVPDRMFQTVIGLRYLHARGHYYLATGRALAALDDFQTCDRQMREWNIDVPSLVPAHTDLAQAYLRLDQRKVARDLVTRQLERPRMISSRTRGTSLRVLAATSELRQRPQLLMEAIEDLHNCGDRLELARALIDLSEAHQELGEFSRARMHARRAAAEAKACRAEPLSKLLSHGGSYEMKEQRIEGDGVPPLSGAERRVATLAARGYSNREIGRMLYITVSTVEQHLTRVYRKLNVGSRADLPVGLLLSRVPVTGAQQSTLSTFE</sequence>
<evidence type="ECO:0000313" key="7">
    <source>
        <dbReference type="Proteomes" id="UP001519332"/>
    </source>
</evidence>
<keyword evidence="7" id="KW-1185">Reference proteome</keyword>